<keyword evidence="1" id="KW-1133">Transmembrane helix</keyword>
<feature type="transmembrane region" description="Helical" evidence="1">
    <location>
        <begin position="242"/>
        <end position="259"/>
    </location>
</feature>
<dbReference type="Proteomes" id="UP001597139">
    <property type="component" value="Unassembled WGS sequence"/>
</dbReference>
<accession>A0ABD6BVD0</accession>
<feature type="transmembrane region" description="Helical" evidence="1">
    <location>
        <begin position="449"/>
        <end position="469"/>
    </location>
</feature>
<feature type="transmembrane region" description="Helical" evidence="1">
    <location>
        <begin position="357"/>
        <end position="381"/>
    </location>
</feature>
<keyword evidence="1" id="KW-0472">Membrane</keyword>
<dbReference type="RefSeq" id="WP_267648075.1">
    <property type="nucleotide sequence ID" value="NZ_JANHGR010000003.1"/>
</dbReference>
<proteinExistence type="predicted"/>
<sequence>MSRTPSRYPKVSLVVGYVGLTIAVAVARQNPATGYELSLYGATPTVVWLGLAAAFLAGTTVALLDDGDYPNAAGWYTHRAALVLIGAVALSVLSMPILRGYTFYGPGDSLSHAGWAREIAAGSLAPTELLYPGVHTATVIVARVADVATMQANLYVVLVAFPLTFLLFVPASVRLLTGAPRAGAIGLLAAAAFVPVNNIAVHATAHPASQAILLFAFVLYLVFAYAATGLDSRASVATTRSMTAATGSMLLLTGPAFVFVHPQQALNAAAFLCGALGLQWGIRRYRSDHPIVSVPSLLPPTAALLGAFLIWTPRFSRVQGAAEGILTRLLTSGETGAAVVGAKSTSLTTVGGSLLEVYLKLFGGATLLSVFAAVALLAGLWHHRRSPLALLLTAGLVPVVGLFFVMLAASYGDMYFRYQGFLMVPIAVAGAAGVAGLRGRLTSSGWSRSGAALALVIVLVIAPAGLAVVHSSPYVYQPSGHVSAQQVDGYGAAFEARDPDVPFTGLRGGPRRYVDYHYGTQYARDVLAFPGYERGIRPAVFAAANYSDAFDGPRYLTITEATYEQETGLYEGFRYPRRGFRALKTTPGVDRIRANDGFRLYRVEGGEES</sequence>
<name>A0ABD6BVD0_9EURY</name>
<keyword evidence="3" id="KW-1185">Reference proteome</keyword>
<feature type="transmembrane region" description="Helical" evidence="1">
    <location>
        <begin position="154"/>
        <end position="173"/>
    </location>
</feature>
<feature type="transmembrane region" description="Helical" evidence="1">
    <location>
        <begin position="294"/>
        <end position="311"/>
    </location>
</feature>
<dbReference type="AlphaFoldDB" id="A0ABD6BVD0"/>
<feature type="transmembrane region" description="Helical" evidence="1">
    <location>
        <begin position="46"/>
        <end position="64"/>
    </location>
</feature>
<feature type="transmembrane region" description="Helical" evidence="1">
    <location>
        <begin position="76"/>
        <end position="98"/>
    </location>
</feature>
<feature type="transmembrane region" description="Helical" evidence="1">
    <location>
        <begin position="265"/>
        <end position="282"/>
    </location>
</feature>
<dbReference type="EMBL" id="JBHUCZ010000012">
    <property type="protein sequence ID" value="MFD1568577.1"/>
    <property type="molecule type" value="Genomic_DNA"/>
</dbReference>
<reference evidence="2 3" key="1">
    <citation type="journal article" date="2019" name="Int. J. Syst. Evol. Microbiol.">
        <title>The Global Catalogue of Microorganisms (GCM) 10K type strain sequencing project: providing services to taxonomists for standard genome sequencing and annotation.</title>
        <authorList>
            <consortium name="The Broad Institute Genomics Platform"/>
            <consortium name="The Broad Institute Genome Sequencing Center for Infectious Disease"/>
            <person name="Wu L."/>
            <person name="Ma J."/>
        </authorList>
    </citation>
    <scope>NUCLEOTIDE SEQUENCE [LARGE SCALE GENOMIC DNA]</scope>
    <source>
        <strain evidence="2 3">CGMCC 1.12859</strain>
    </source>
</reference>
<feature type="transmembrane region" description="Helical" evidence="1">
    <location>
        <begin position="211"/>
        <end position="230"/>
    </location>
</feature>
<protein>
    <recommendedName>
        <fullName evidence="4">Dolichyl-phosphate-mannose-protein mannosyltransferase</fullName>
    </recommendedName>
</protein>
<feature type="transmembrane region" description="Helical" evidence="1">
    <location>
        <begin position="418"/>
        <end position="437"/>
    </location>
</feature>
<evidence type="ECO:0000313" key="3">
    <source>
        <dbReference type="Proteomes" id="UP001597139"/>
    </source>
</evidence>
<evidence type="ECO:0000313" key="2">
    <source>
        <dbReference type="EMBL" id="MFD1568577.1"/>
    </source>
</evidence>
<gene>
    <name evidence="2" type="ORF">ACFSAU_13865</name>
</gene>
<evidence type="ECO:0008006" key="4">
    <source>
        <dbReference type="Google" id="ProtNLM"/>
    </source>
</evidence>
<comment type="caution">
    <text evidence="2">The sequence shown here is derived from an EMBL/GenBank/DDBJ whole genome shotgun (WGS) entry which is preliminary data.</text>
</comment>
<keyword evidence="1" id="KW-0812">Transmembrane</keyword>
<feature type="transmembrane region" description="Helical" evidence="1">
    <location>
        <begin position="388"/>
        <end position="412"/>
    </location>
</feature>
<organism evidence="2 3">
    <name type="scientific">Halolamina litorea</name>
    <dbReference type="NCBI Taxonomy" id="1515593"/>
    <lineage>
        <taxon>Archaea</taxon>
        <taxon>Methanobacteriati</taxon>
        <taxon>Methanobacteriota</taxon>
        <taxon>Stenosarchaea group</taxon>
        <taxon>Halobacteria</taxon>
        <taxon>Halobacteriales</taxon>
        <taxon>Haloferacaceae</taxon>
    </lineage>
</organism>
<feature type="transmembrane region" description="Helical" evidence="1">
    <location>
        <begin position="185"/>
        <end position="205"/>
    </location>
</feature>
<evidence type="ECO:0000256" key="1">
    <source>
        <dbReference type="SAM" id="Phobius"/>
    </source>
</evidence>